<sequence>GMVLPRKPKTAKVIYKYRFIYNSSIATNHINRFIFIHQFYAIYFYYSIHHKDENYKKRQIKRFSRNWRRFDEL</sequence>
<feature type="non-terminal residue" evidence="1">
    <location>
        <position position="73"/>
    </location>
</feature>
<dbReference type="EMBL" id="AZMM01002516">
    <property type="protein sequence ID" value="ETJ43484.1"/>
    <property type="molecule type" value="Genomic_DNA"/>
</dbReference>
<name>W1YQN0_9ZZZZ</name>
<reference evidence="1" key="1">
    <citation type="submission" date="2013-12" db="EMBL/GenBank/DDBJ databases">
        <title>A Varibaculum cambriense genome reconstructed from a premature infant gut community with otherwise low bacterial novelty that shifts toward anaerobic metabolism during the third week of life.</title>
        <authorList>
            <person name="Brown C.T."/>
            <person name="Sharon I."/>
            <person name="Thomas B.C."/>
            <person name="Castelle C.J."/>
            <person name="Morowitz M.J."/>
            <person name="Banfield J.F."/>
        </authorList>
    </citation>
    <scope>NUCLEOTIDE SEQUENCE</scope>
</reference>
<gene>
    <name evidence="1" type="ORF">Q604_UNBC02516G0001</name>
</gene>
<feature type="non-terminal residue" evidence="1">
    <location>
        <position position="1"/>
    </location>
</feature>
<protein>
    <submittedName>
        <fullName evidence="1">Uncharacterized protein</fullName>
    </submittedName>
</protein>
<dbReference type="AlphaFoldDB" id="W1YQN0"/>
<comment type="caution">
    <text evidence="1">The sequence shown here is derived from an EMBL/GenBank/DDBJ whole genome shotgun (WGS) entry which is preliminary data.</text>
</comment>
<evidence type="ECO:0000313" key="1">
    <source>
        <dbReference type="EMBL" id="ETJ43484.1"/>
    </source>
</evidence>
<accession>W1YQN0</accession>
<proteinExistence type="predicted"/>
<organism evidence="1">
    <name type="scientific">human gut metagenome</name>
    <dbReference type="NCBI Taxonomy" id="408170"/>
    <lineage>
        <taxon>unclassified sequences</taxon>
        <taxon>metagenomes</taxon>
        <taxon>organismal metagenomes</taxon>
    </lineage>
</organism>